<protein>
    <submittedName>
        <fullName evidence="1">Uncharacterized protein</fullName>
    </submittedName>
</protein>
<name>A0A9W8HYI6_9FUNG</name>
<dbReference type="EMBL" id="JANBUO010000942">
    <property type="protein sequence ID" value="KAJ2800670.1"/>
    <property type="molecule type" value="Genomic_DNA"/>
</dbReference>
<reference evidence="1" key="1">
    <citation type="submission" date="2022-07" db="EMBL/GenBank/DDBJ databases">
        <title>Phylogenomic reconstructions and comparative analyses of Kickxellomycotina fungi.</title>
        <authorList>
            <person name="Reynolds N.K."/>
            <person name="Stajich J.E."/>
            <person name="Barry K."/>
            <person name="Grigoriev I.V."/>
            <person name="Crous P."/>
            <person name="Smith M.E."/>
        </authorList>
    </citation>
    <scope>NUCLEOTIDE SEQUENCE</scope>
    <source>
        <strain evidence="1">NRRL 1565</strain>
    </source>
</reference>
<dbReference type="AlphaFoldDB" id="A0A9W8HYI6"/>
<gene>
    <name evidence="1" type="ORF">H4R20_003974</name>
</gene>
<dbReference type="Proteomes" id="UP001140094">
    <property type="component" value="Unassembled WGS sequence"/>
</dbReference>
<sequence>MAIKAPSEKKGKKPPKCPENIFIDKLPPKELEVIKGKCVLIDPGRGDLLFCMHENSTANNPCLFHYSAPQKAKETPSTRFCKIRERAEKEHNGGEISVAEKQLSTMPHQTIDPLKFAQYVGMRSQVSLVLHAFYEGYETTESSAHQIHKERGGF</sequence>
<dbReference type="OrthoDB" id="5556225at2759"/>
<proteinExistence type="predicted"/>
<evidence type="ECO:0000313" key="2">
    <source>
        <dbReference type="Proteomes" id="UP001140094"/>
    </source>
</evidence>
<comment type="caution">
    <text evidence="1">The sequence shown here is derived from an EMBL/GenBank/DDBJ whole genome shotgun (WGS) entry which is preliminary data.</text>
</comment>
<evidence type="ECO:0000313" key="1">
    <source>
        <dbReference type="EMBL" id="KAJ2800670.1"/>
    </source>
</evidence>
<organism evidence="1 2">
    <name type="scientific">Coemansia guatemalensis</name>
    <dbReference type="NCBI Taxonomy" id="2761395"/>
    <lineage>
        <taxon>Eukaryota</taxon>
        <taxon>Fungi</taxon>
        <taxon>Fungi incertae sedis</taxon>
        <taxon>Zoopagomycota</taxon>
        <taxon>Kickxellomycotina</taxon>
        <taxon>Kickxellomycetes</taxon>
        <taxon>Kickxellales</taxon>
        <taxon>Kickxellaceae</taxon>
        <taxon>Coemansia</taxon>
    </lineage>
</organism>
<keyword evidence="2" id="KW-1185">Reference proteome</keyword>
<accession>A0A9W8HYI6</accession>